<evidence type="ECO:0000256" key="2">
    <source>
        <dbReference type="SAM" id="Coils"/>
    </source>
</evidence>
<accession>A0A9L0RAE8</accession>
<dbReference type="InterPro" id="IPR004244">
    <property type="entry name" value="Transposase_22"/>
</dbReference>
<dbReference type="GO" id="GO:1990904">
    <property type="term" value="C:ribonucleoprotein complex"/>
    <property type="evidence" value="ECO:0000318"/>
    <property type="project" value="GO_Central"/>
</dbReference>
<evidence type="ECO:0000259" key="4">
    <source>
        <dbReference type="Pfam" id="PF02994"/>
    </source>
</evidence>
<protein>
    <recommendedName>
        <fullName evidence="4">L1 transposable element RRM domain-containing protein</fullName>
    </recommendedName>
</protein>
<evidence type="ECO:0000313" key="6">
    <source>
        <dbReference type="Proteomes" id="UP000002281"/>
    </source>
</evidence>
<feature type="compositionally biased region" description="Basic residues" evidence="3">
    <location>
        <begin position="142"/>
        <end position="154"/>
    </location>
</feature>
<reference evidence="5" key="1">
    <citation type="journal article" date="2009" name="Science">
        <title>Genome sequence, comparative analysis, and population genetics of the domestic horse.</title>
        <authorList>
            <consortium name="Broad Institute Genome Sequencing Platform"/>
            <consortium name="Broad Institute Whole Genome Assembly Team"/>
            <person name="Wade C.M."/>
            <person name="Giulotto E."/>
            <person name="Sigurdsson S."/>
            <person name="Zoli M."/>
            <person name="Gnerre S."/>
            <person name="Imsland F."/>
            <person name="Lear T.L."/>
            <person name="Adelson D.L."/>
            <person name="Bailey E."/>
            <person name="Bellone R.R."/>
            <person name="Bloecker H."/>
            <person name="Distl O."/>
            <person name="Edgar R.C."/>
            <person name="Garber M."/>
            <person name="Leeb T."/>
            <person name="Mauceli E."/>
            <person name="MacLeod J.N."/>
            <person name="Penedo M.C.T."/>
            <person name="Raison J.M."/>
            <person name="Sharpe T."/>
            <person name="Vogel J."/>
            <person name="Andersson L."/>
            <person name="Antczak D.F."/>
            <person name="Biagi T."/>
            <person name="Binns M.M."/>
            <person name="Chowdhary B.P."/>
            <person name="Coleman S.J."/>
            <person name="Della Valle G."/>
            <person name="Fryc S."/>
            <person name="Guerin G."/>
            <person name="Hasegawa T."/>
            <person name="Hill E.W."/>
            <person name="Jurka J."/>
            <person name="Kiialainen A."/>
            <person name="Lindgren G."/>
            <person name="Liu J."/>
            <person name="Magnani E."/>
            <person name="Mickelson J.R."/>
            <person name="Murray J."/>
            <person name="Nergadze S.G."/>
            <person name="Onofrio R."/>
            <person name="Pedroni S."/>
            <person name="Piras M.F."/>
            <person name="Raudsepp T."/>
            <person name="Rocchi M."/>
            <person name="Roeed K.H."/>
            <person name="Ryder O.A."/>
            <person name="Searle S."/>
            <person name="Skow L."/>
            <person name="Swinburne J.E."/>
            <person name="Syvaenen A.C."/>
            <person name="Tozaki T."/>
            <person name="Valberg S.J."/>
            <person name="Vaudin M."/>
            <person name="White J.R."/>
            <person name="Zody M.C."/>
            <person name="Lander E.S."/>
            <person name="Lindblad-Toh K."/>
        </authorList>
    </citation>
    <scope>NUCLEOTIDE SEQUENCE [LARGE SCALE GENOMIC DNA]</scope>
    <source>
        <strain evidence="5">Thoroughbred</strain>
    </source>
</reference>
<dbReference type="Gene3D" id="3.30.70.1820">
    <property type="entry name" value="L1 transposable element, RRM domain"/>
    <property type="match status" value="1"/>
</dbReference>
<evidence type="ECO:0000313" key="5">
    <source>
        <dbReference type="Ensembl" id="ENSECAP00000060977.1"/>
    </source>
</evidence>
<dbReference type="Gene3D" id="1.20.5.390">
    <property type="entry name" value="L1 transposable element, trimerization domain"/>
    <property type="match status" value="1"/>
</dbReference>
<dbReference type="GeneTree" id="ENSGT01150000286982"/>
<dbReference type="GO" id="GO:0003727">
    <property type="term" value="F:single-stranded RNA binding"/>
    <property type="evidence" value="ECO:0000318"/>
    <property type="project" value="GO_Central"/>
</dbReference>
<proteinExistence type="inferred from homology"/>
<dbReference type="AlphaFoldDB" id="A0A9L0RAE8"/>
<comment type="similarity">
    <text evidence="1">Belongs to the transposase 22 family.</text>
</comment>
<sequence>MRMLTDMWRRMDEHSEHISKDLEDIKKKQSEMKNTILKMRNSLEGLNNRVEEGEERISELDERLEEITEAEQKREKRIRQNEKRVRELWDNIKHANIRIIGVPEGEERDKGTESLFVEIIEENFPNLRKETDIQLQEAQRAPNKRSPKRPTPRHIIIKMSKIKDKERILTAARERPQVPYKGKPIRLSVDFSVETLEARRE</sequence>
<name>A0A9L0RAE8_HORSE</name>
<feature type="coiled-coil region" evidence="2">
    <location>
        <begin position="36"/>
        <end position="84"/>
    </location>
</feature>
<dbReference type="GO" id="GO:0032197">
    <property type="term" value="P:retrotransposition"/>
    <property type="evidence" value="ECO:0000318"/>
    <property type="project" value="GO_Central"/>
</dbReference>
<dbReference type="PANTHER" id="PTHR11505">
    <property type="entry name" value="L1 TRANSPOSABLE ELEMENT-RELATED"/>
    <property type="match status" value="1"/>
</dbReference>
<keyword evidence="2" id="KW-0175">Coiled coil</keyword>
<dbReference type="FunFam" id="3.30.70.1820:FF:000002">
    <property type="entry name" value="LINE-1 retrotransposable element ORF1 protein"/>
    <property type="match status" value="1"/>
</dbReference>
<reference evidence="5" key="3">
    <citation type="submission" date="2025-09" db="UniProtKB">
        <authorList>
            <consortium name="Ensembl"/>
        </authorList>
    </citation>
    <scope>IDENTIFICATION</scope>
    <source>
        <strain evidence="5">Thoroughbred</strain>
    </source>
</reference>
<keyword evidence="6" id="KW-1185">Reference proteome</keyword>
<dbReference type="Proteomes" id="UP000002281">
    <property type="component" value="Unplaced"/>
</dbReference>
<evidence type="ECO:0000256" key="3">
    <source>
        <dbReference type="SAM" id="MobiDB-lite"/>
    </source>
</evidence>
<evidence type="ECO:0000256" key="1">
    <source>
        <dbReference type="ARBA" id="ARBA00061640"/>
    </source>
</evidence>
<feature type="domain" description="L1 transposable element RRM" evidence="4">
    <location>
        <begin position="95"/>
        <end position="190"/>
    </location>
</feature>
<reference evidence="5" key="2">
    <citation type="submission" date="2025-08" db="UniProtKB">
        <authorList>
            <consortium name="Ensembl"/>
        </authorList>
    </citation>
    <scope>IDENTIFICATION</scope>
    <source>
        <strain evidence="5">Thoroughbred</strain>
    </source>
</reference>
<feature type="region of interest" description="Disordered" evidence="3">
    <location>
        <begin position="134"/>
        <end position="154"/>
    </location>
</feature>
<dbReference type="Ensembl" id="ENSECAT00000086285.1">
    <property type="protein sequence ID" value="ENSECAP00000060977.1"/>
    <property type="gene ID" value="ENSECAG00000047993.1"/>
</dbReference>
<organism evidence="5 6">
    <name type="scientific">Equus caballus</name>
    <name type="common">Horse</name>
    <dbReference type="NCBI Taxonomy" id="9796"/>
    <lineage>
        <taxon>Eukaryota</taxon>
        <taxon>Metazoa</taxon>
        <taxon>Chordata</taxon>
        <taxon>Craniata</taxon>
        <taxon>Vertebrata</taxon>
        <taxon>Euteleostomi</taxon>
        <taxon>Mammalia</taxon>
        <taxon>Eutheria</taxon>
        <taxon>Laurasiatheria</taxon>
        <taxon>Perissodactyla</taxon>
        <taxon>Equidae</taxon>
        <taxon>Equus</taxon>
    </lineage>
</organism>
<dbReference type="InterPro" id="IPR043636">
    <property type="entry name" value="L1_RRM_dom"/>
</dbReference>
<dbReference type="Pfam" id="PF02994">
    <property type="entry name" value="Transposase_22"/>
    <property type="match status" value="1"/>
</dbReference>